<name>A0A5J5B0F9_9ASTE</name>
<reference evidence="1 2" key="1">
    <citation type="submission" date="2019-09" db="EMBL/GenBank/DDBJ databases">
        <title>A chromosome-level genome assembly of the Chinese tupelo Nyssa sinensis.</title>
        <authorList>
            <person name="Yang X."/>
            <person name="Kang M."/>
            <person name="Yang Y."/>
            <person name="Xiong H."/>
            <person name="Wang M."/>
            <person name="Zhang Z."/>
            <person name="Wang Z."/>
            <person name="Wu H."/>
            <person name="Ma T."/>
            <person name="Liu J."/>
            <person name="Xi Z."/>
        </authorList>
    </citation>
    <scope>NUCLEOTIDE SEQUENCE [LARGE SCALE GENOMIC DNA]</scope>
    <source>
        <strain evidence="1">J267</strain>
        <tissue evidence="1">Leaf</tissue>
    </source>
</reference>
<evidence type="ECO:0000313" key="2">
    <source>
        <dbReference type="Proteomes" id="UP000325577"/>
    </source>
</evidence>
<dbReference type="AlphaFoldDB" id="A0A5J5B0F9"/>
<keyword evidence="2" id="KW-1185">Reference proteome</keyword>
<dbReference type="Pfam" id="PF03140">
    <property type="entry name" value="DUF247"/>
    <property type="match status" value="1"/>
</dbReference>
<accession>A0A5J5B0F9</accession>
<dbReference type="EMBL" id="CM018040">
    <property type="protein sequence ID" value="KAA8535247.1"/>
    <property type="molecule type" value="Genomic_DNA"/>
</dbReference>
<sequence>MSVAAAIGFIVQNLKRLIEYNADLIFGVKDRVLKRTHPPLSSPPNNLSSSKLRLVDHMSRIIHEEVEIDINGLGGCIFEVPKSIRAFKPEAYTPQLLALGPYHHFLPELYQTQLAKLSAAKEVLRLYQLLNFEQLINDLKELELPIRVCYNKYLDLDPNTLAWILAIDGLFLLHFFSIDMHNEDHFAGGKLKINAIIADIMMLENQIPIILLERIQRTLSSYGDFVELQSRWLFSELMGFCKTHSPLELEDSSSLHYNPVHLLDLMYHLIVNNRKPEVMEMREMIIEEVQVEYSREIGENVGQIIHVATELGIPGGIKDIQFDEKELTFYLPVITLNVNSEVILRNLVAYEILSVKPESSLEFAQYVDMMSGIINDAEDVRLLKEAGIIEGSLTNEEIASLFNHIDKVIRKLREKTELEKTVDKTNEYFDSRPRVKLSKFMKKYFASSITVLVFGEATMFNFSNSYSNVALYWDNDRCNITSFEIVKFDITI</sequence>
<protein>
    <submittedName>
        <fullName evidence="1">Uncharacterized protein</fullName>
    </submittedName>
</protein>
<dbReference type="OrthoDB" id="974383at2759"/>
<dbReference type="InterPro" id="IPR004158">
    <property type="entry name" value="DUF247_pln"/>
</dbReference>
<dbReference type="Proteomes" id="UP000325577">
    <property type="component" value="Linkage Group LG17"/>
</dbReference>
<dbReference type="PANTHER" id="PTHR31549:SF277">
    <property type="entry name" value="OS08G0167400 PROTEIN"/>
    <property type="match status" value="1"/>
</dbReference>
<organism evidence="1 2">
    <name type="scientific">Nyssa sinensis</name>
    <dbReference type="NCBI Taxonomy" id="561372"/>
    <lineage>
        <taxon>Eukaryota</taxon>
        <taxon>Viridiplantae</taxon>
        <taxon>Streptophyta</taxon>
        <taxon>Embryophyta</taxon>
        <taxon>Tracheophyta</taxon>
        <taxon>Spermatophyta</taxon>
        <taxon>Magnoliopsida</taxon>
        <taxon>eudicotyledons</taxon>
        <taxon>Gunneridae</taxon>
        <taxon>Pentapetalae</taxon>
        <taxon>asterids</taxon>
        <taxon>Cornales</taxon>
        <taxon>Nyssaceae</taxon>
        <taxon>Nyssa</taxon>
    </lineage>
</organism>
<dbReference type="PANTHER" id="PTHR31549">
    <property type="entry name" value="PROTEIN, PUTATIVE (DUF247)-RELATED-RELATED"/>
    <property type="match status" value="1"/>
</dbReference>
<proteinExistence type="predicted"/>
<evidence type="ECO:0000313" key="1">
    <source>
        <dbReference type="EMBL" id="KAA8535247.1"/>
    </source>
</evidence>
<gene>
    <name evidence="1" type="ORF">F0562_030250</name>
</gene>